<sequence>MTVASSSEPTLLARLRTDTRPQHEQAESALNLLHPGLTRPRYAAVLARLHARHAQLEPRLDETLGAVLPADLRAALDLPGRAKAGLLARDLAALGHAPHPEPIDLTWLRSEAQAWGAAYVLEGATLGGQVVTRHLRRAGFTPDTLHYYGSYGADVATRWRTFGALLTARHAAAADPRAFADAATDAARRVFTVFTLTPPMETA</sequence>
<dbReference type="InterPro" id="IPR016053">
    <property type="entry name" value="Haem_Oase-like"/>
</dbReference>
<dbReference type="EMBL" id="BMQN01000003">
    <property type="protein sequence ID" value="GGR92184.1"/>
    <property type="molecule type" value="Genomic_DNA"/>
</dbReference>
<gene>
    <name evidence="1" type="ORF">GCM10008960_18760</name>
</gene>
<name>A0ABQ2S650_9DEIO</name>
<dbReference type="InterPro" id="IPR016084">
    <property type="entry name" value="Haem_Oase-like_multi-hlx"/>
</dbReference>
<reference evidence="2" key="1">
    <citation type="journal article" date="2019" name="Int. J. Syst. Evol. Microbiol.">
        <title>The Global Catalogue of Microorganisms (GCM) 10K type strain sequencing project: providing services to taxonomists for standard genome sequencing and annotation.</title>
        <authorList>
            <consortium name="The Broad Institute Genomics Platform"/>
            <consortium name="The Broad Institute Genome Sequencing Center for Infectious Disease"/>
            <person name="Wu L."/>
            <person name="Ma J."/>
        </authorList>
    </citation>
    <scope>NUCLEOTIDE SEQUENCE [LARGE SCALE GENOMIC DNA]</scope>
    <source>
        <strain evidence="2">JCM 31405</strain>
    </source>
</reference>
<evidence type="ECO:0000313" key="1">
    <source>
        <dbReference type="EMBL" id="GGR92184.1"/>
    </source>
</evidence>
<comment type="caution">
    <text evidence="1">The sequence shown here is derived from an EMBL/GenBank/DDBJ whole genome shotgun (WGS) entry which is preliminary data.</text>
</comment>
<dbReference type="Gene3D" id="1.20.910.10">
    <property type="entry name" value="Heme oxygenase-like"/>
    <property type="match status" value="1"/>
</dbReference>
<dbReference type="RefSeq" id="WP_189072911.1">
    <property type="nucleotide sequence ID" value="NZ_BMQN01000003.1"/>
</dbReference>
<dbReference type="Proteomes" id="UP000644548">
    <property type="component" value="Unassembled WGS sequence"/>
</dbReference>
<dbReference type="Pfam" id="PF01126">
    <property type="entry name" value="Heme_oxygenase"/>
    <property type="match status" value="1"/>
</dbReference>
<keyword evidence="2" id="KW-1185">Reference proteome</keyword>
<dbReference type="SUPFAM" id="SSF48613">
    <property type="entry name" value="Heme oxygenase-like"/>
    <property type="match status" value="1"/>
</dbReference>
<accession>A0ABQ2S650</accession>
<evidence type="ECO:0000313" key="2">
    <source>
        <dbReference type="Proteomes" id="UP000644548"/>
    </source>
</evidence>
<protein>
    <submittedName>
        <fullName evidence="1">Heme oxygenase</fullName>
    </submittedName>
</protein>
<dbReference type="CDD" id="cd19166">
    <property type="entry name" value="HemeO-bac"/>
    <property type="match status" value="1"/>
</dbReference>
<organism evidence="1 2">
    <name type="scientific">Deinococcus sedimenti</name>
    <dbReference type="NCBI Taxonomy" id="1867090"/>
    <lineage>
        <taxon>Bacteria</taxon>
        <taxon>Thermotogati</taxon>
        <taxon>Deinococcota</taxon>
        <taxon>Deinococci</taxon>
        <taxon>Deinococcales</taxon>
        <taxon>Deinococcaceae</taxon>
        <taxon>Deinococcus</taxon>
    </lineage>
</organism>
<proteinExistence type="predicted"/>